<dbReference type="Proteomes" id="UP000053257">
    <property type="component" value="Unassembled WGS sequence"/>
</dbReference>
<evidence type="ECO:0000256" key="1">
    <source>
        <dbReference type="ARBA" id="ARBA00004123"/>
    </source>
</evidence>
<keyword evidence="5" id="KW-0539">Nucleus</keyword>
<dbReference type="InterPro" id="IPR007832">
    <property type="entry name" value="RNA_pol_Rpc34"/>
</dbReference>
<gene>
    <name evidence="7" type="ORF">PHLGIDRAFT_130315</name>
</gene>
<dbReference type="GO" id="GO:0006383">
    <property type="term" value="P:transcription by RNA polymerase III"/>
    <property type="evidence" value="ECO:0007669"/>
    <property type="project" value="InterPro"/>
</dbReference>
<dbReference type="OrthoDB" id="613763at2759"/>
<dbReference type="GO" id="GO:0005737">
    <property type="term" value="C:cytoplasm"/>
    <property type="evidence" value="ECO:0007669"/>
    <property type="project" value="UniProtKB-ARBA"/>
</dbReference>
<name>A0A0C3RS78_PHLG1</name>
<evidence type="ECO:0000256" key="3">
    <source>
        <dbReference type="ARBA" id="ARBA00022478"/>
    </source>
</evidence>
<dbReference type="GO" id="GO:0005654">
    <property type="term" value="C:nucleoplasm"/>
    <property type="evidence" value="ECO:0007669"/>
    <property type="project" value="UniProtKB-ARBA"/>
</dbReference>
<evidence type="ECO:0000256" key="4">
    <source>
        <dbReference type="ARBA" id="ARBA00023163"/>
    </source>
</evidence>
<feature type="compositionally biased region" description="Low complexity" evidence="6">
    <location>
        <begin position="383"/>
        <end position="400"/>
    </location>
</feature>
<proteinExistence type="inferred from homology"/>
<keyword evidence="4" id="KW-0804">Transcription</keyword>
<protein>
    <recommendedName>
        <fullName evidence="9">DNA-directed RNA polymerase III subunit RPC6</fullName>
    </recommendedName>
</protein>
<dbReference type="Pfam" id="PF05158">
    <property type="entry name" value="RNA_pol_Rpc34"/>
    <property type="match status" value="1"/>
</dbReference>
<keyword evidence="3" id="KW-0240">DNA-directed RNA polymerase</keyword>
<sequence length="480" mass="52529">MSANMSRKLNALEQKIHQAALSADDRTVSGRELEALAPDQGARTTALNFLLGAGLLKAMKDAHGRLAFRAVVKKELEAKKDLSGEETLVFGHIQAAGNEGIWTKHIKVKTELHQTVIDRCLKSLTQKKLVKCISGSVQHPTRKIYMLFHLEPSTEMTGGPWYTDKELDTEFIKLLTAACLKFIRDRSFPRSRPGDAAQQRLLYPPAAAPAYPTAAQVQAFLNKSRITETQLSVEHVEMLLHVLVLDGDVEKVPALGAALWESTRDDGGSSAEEEAAAAKGRKRRRADDGSRRRKKRRKAAEEDGSEAGSDAGGSRRAKSRAGRRRAHDSDAESDASESEEDERRRRKKKKNKAKRRRARESSDDDESSEAEARSRKRARARRASSSSSDSGSDSAPPRAASRTKREASSPAAELAFDADAVGGAHVYRAVHAERMARFGLGQAPCGHCPVFDFCKTGGPVNAQACGYYGDWLDAAEAKVE</sequence>
<dbReference type="EMBL" id="KN840630">
    <property type="protein sequence ID" value="KIP03161.1"/>
    <property type="molecule type" value="Genomic_DNA"/>
</dbReference>
<accession>A0A0C3RS78</accession>
<feature type="compositionally biased region" description="Basic residues" evidence="6">
    <location>
        <begin position="315"/>
        <end position="326"/>
    </location>
</feature>
<feature type="compositionally biased region" description="Acidic residues" evidence="6">
    <location>
        <begin position="331"/>
        <end position="340"/>
    </location>
</feature>
<dbReference type="InterPro" id="IPR016049">
    <property type="entry name" value="RNA_pol_Rpc34-like"/>
</dbReference>
<dbReference type="InterPro" id="IPR036388">
    <property type="entry name" value="WH-like_DNA-bd_sf"/>
</dbReference>
<dbReference type="SUPFAM" id="SSF46785">
    <property type="entry name" value="Winged helix' DNA-binding domain"/>
    <property type="match status" value="1"/>
</dbReference>
<dbReference type="PANTHER" id="PTHR12780">
    <property type="entry name" value="RNA POLYMERASE III DNA DIRECTED , 39KD SUBUNIT-RELATED"/>
    <property type="match status" value="1"/>
</dbReference>
<dbReference type="Gene3D" id="1.10.10.10">
    <property type="entry name" value="Winged helix-like DNA-binding domain superfamily/Winged helix DNA-binding domain"/>
    <property type="match status" value="1"/>
</dbReference>
<dbReference type="FunFam" id="1.10.10.10:FF:000116">
    <property type="entry name" value="DNA-directed RNA polymerase III subunit RPC6"/>
    <property type="match status" value="1"/>
</dbReference>
<evidence type="ECO:0000256" key="6">
    <source>
        <dbReference type="SAM" id="MobiDB-lite"/>
    </source>
</evidence>
<evidence type="ECO:0008006" key="9">
    <source>
        <dbReference type="Google" id="ProtNLM"/>
    </source>
</evidence>
<dbReference type="HOGENOM" id="CLU_033661_3_0_1"/>
<dbReference type="AlphaFoldDB" id="A0A0C3RS78"/>
<organism evidence="7 8">
    <name type="scientific">Phlebiopsis gigantea (strain 11061_1 CR5-6)</name>
    <name type="common">White-rot fungus</name>
    <name type="synonym">Peniophora gigantea</name>
    <dbReference type="NCBI Taxonomy" id="745531"/>
    <lineage>
        <taxon>Eukaryota</taxon>
        <taxon>Fungi</taxon>
        <taxon>Dikarya</taxon>
        <taxon>Basidiomycota</taxon>
        <taxon>Agaricomycotina</taxon>
        <taxon>Agaricomycetes</taxon>
        <taxon>Polyporales</taxon>
        <taxon>Phanerochaetaceae</taxon>
        <taxon>Phlebiopsis</taxon>
    </lineage>
</organism>
<evidence type="ECO:0000256" key="5">
    <source>
        <dbReference type="ARBA" id="ARBA00023242"/>
    </source>
</evidence>
<evidence type="ECO:0000256" key="2">
    <source>
        <dbReference type="ARBA" id="ARBA00011038"/>
    </source>
</evidence>
<dbReference type="GO" id="GO:0005666">
    <property type="term" value="C:RNA polymerase III complex"/>
    <property type="evidence" value="ECO:0007669"/>
    <property type="project" value="InterPro"/>
</dbReference>
<dbReference type="InterPro" id="IPR036390">
    <property type="entry name" value="WH_DNA-bd_sf"/>
</dbReference>
<dbReference type="STRING" id="745531.A0A0C3RS78"/>
<feature type="region of interest" description="Disordered" evidence="6">
    <location>
        <begin position="262"/>
        <end position="413"/>
    </location>
</feature>
<evidence type="ECO:0000313" key="7">
    <source>
        <dbReference type="EMBL" id="KIP03161.1"/>
    </source>
</evidence>
<feature type="compositionally biased region" description="Basic residues" evidence="6">
    <location>
        <begin position="344"/>
        <end position="358"/>
    </location>
</feature>
<evidence type="ECO:0000313" key="8">
    <source>
        <dbReference type="Proteomes" id="UP000053257"/>
    </source>
</evidence>
<reference evidence="7 8" key="1">
    <citation type="journal article" date="2014" name="PLoS Genet.">
        <title>Analysis of the Phlebiopsis gigantea genome, transcriptome and secretome provides insight into its pioneer colonization strategies of wood.</title>
        <authorList>
            <person name="Hori C."/>
            <person name="Ishida T."/>
            <person name="Igarashi K."/>
            <person name="Samejima M."/>
            <person name="Suzuki H."/>
            <person name="Master E."/>
            <person name="Ferreira P."/>
            <person name="Ruiz-Duenas F.J."/>
            <person name="Held B."/>
            <person name="Canessa P."/>
            <person name="Larrondo L.F."/>
            <person name="Schmoll M."/>
            <person name="Druzhinina I.S."/>
            <person name="Kubicek C.P."/>
            <person name="Gaskell J.A."/>
            <person name="Kersten P."/>
            <person name="St John F."/>
            <person name="Glasner J."/>
            <person name="Sabat G."/>
            <person name="Splinter BonDurant S."/>
            <person name="Syed K."/>
            <person name="Yadav J."/>
            <person name="Mgbeahuruike A.C."/>
            <person name="Kovalchuk A."/>
            <person name="Asiegbu F.O."/>
            <person name="Lackner G."/>
            <person name="Hoffmeister D."/>
            <person name="Rencoret J."/>
            <person name="Gutierrez A."/>
            <person name="Sun H."/>
            <person name="Lindquist E."/>
            <person name="Barry K."/>
            <person name="Riley R."/>
            <person name="Grigoriev I.V."/>
            <person name="Henrissat B."/>
            <person name="Kues U."/>
            <person name="Berka R.M."/>
            <person name="Martinez A.T."/>
            <person name="Covert S.F."/>
            <person name="Blanchette R.A."/>
            <person name="Cullen D."/>
        </authorList>
    </citation>
    <scope>NUCLEOTIDE SEQUENCE [LARGE SCALE GENOMIC DNA]</scope>
    <source>
        <strain evidence="7 8">11061_1 CR5-6</strain>
    </source>
</reference>
<comment type="subcellular location">
    <subcellularLocation>
        <location evidence="1">Nucleus</location>
    </subcellularLocation>
</comment>
<comment type="similarity">
    <text evidence="2">Belongs to the eukaryotic RPC34/RPC39 RNA polymerase subunit family.</text>
</comment>
<keyword evidence="8" id="KW-1185">Reference proteome</keyword>